<dbReference type="SMART" id="SM00516">
    <property type="entry name" value="SEC14"/>
    <property type="match status" value="1"/>
</dbReference>
<dbReference type="SMART" id="SM01100">
    <property type="entry name" value="CRAL_TRIO_N"/>
    <property type="match status" value="1"/>
</dbReference>
<feature type="compositionally biased region" description="Polar residues" evidence="1">
    <location>
        <begin position="1"/>
        <end position="17"/>
    </location>
</feature>
<dbReference type="InterPro" id="IPR001251">
    <property type="entry name" value="CRAL-TRIO_dom"/>
</dbReference>
<comment type="caution">
    <text evidence="3">The sequence shown here is derived from an EMBL/GenBank/DDBJ whole genome shotgun (WGS) entry which is preliminary data.</text>
</comment>
<feature type="region of interest" description="Disordered" evidence="1">
    <location>
        <begin position="1"/>
        <end position="22"/>
    </location>
</feature>
<protein>
    <recommendedName>
        <fullName evidence="2">CRAL-TRIO domain-containing protein</fullName>
    </recommendedName>
</protein>
<dbReference type="Gene3D" id="1.10.8.20">
    <property type="entry name" value="N-terminal domain of phosphatidylinositol transfer protein sec14p"/>
    <property type="match status" value="1"/>
</dbReference>
<proteinExistence type="predicted"/>
<sequence>MTNADSTGDPSAASSSPDLEGLDRAEIGDSMECEERCLSRLRQLLAGDESLDCPTDDKFLIKFLRARKYREEEAFKTIQKYFRVRKSSEEYFTDFSPATVPLSTVIADNRLMMVSKQKDPEGRTVGLLRIGLWNTGICPLLDLARTALIMAEWTLLDEETQIRGIVCVLDLRDLHIMHLAHFTPLFIKKAAHIVQDCYPVRIKAIYVINNPPAFEILFAAVKPFLKSKILQRISFIGHDLSKLHGLVPADVIPAEYGGSLEDFDYRGMQKEVESKNAYFEYINQFGYHSKELDCEYTKL</sequence>
<dbReference type="InterPro" id="IPR036865">
    <property type="entry name" value="CRAL-TRIO_dom_sf"/>
</dbReference>
<gene>
    <name evidence="3" type="ORF">V5799_018473</name>
</gene>
<dbReference type="SUPFAM" id="SSF52087">
    <property type="entry name" value="CRAL/TRIO domain"/>
    <property type="match status" value="1"/>
</dbReference>
<dbReference type="SUPFAM" id="SSF46938">
    <property type="entry name" value="CRAL/TRIO N-terminal domain"/>
    <property type="match status" value="1"/>
</dbReference>
<dbReference type="PROSITE" id="PS50191">
    <property type="entry name" value="CRAL_TRIO"/>
    <property type="match status" value="1"/>
</dbReference>
<accession>A0AAQ4EZD0</accession>
<dbReference type="InterPro" id="IPR011074">
    <property type="entry name" value="CRAL/TRIO_N_dom"/>
</dbReference>
<dbReference type="PANTHER" id="PTHR10174:SF130">
    <property type="entry name" value="ALPHA-TOCOPHEROL TRANSFER PROTEIN-LIKE"/>
    <property type="match status" value="1"/>
</dbReference>
<dbReference type="AlphaFoldDB" id="A0AAQ4EZD0"/>
<dbReference type="Gene3D" id="3.40.525.10">
    <property type="entry name" value="CRAL-TRIO lipid binding domain"/>
    <property type="match status" value="1"/>
</dbReference>
<dbReference type="Pfam" id="PF00650">
    <property type="entry name" value="CRAL_TRIO"/>
    <property type="match status" value="1"/>
</dbReference>
<dbReference type="PANTHER" id="PTHR10174">
    <property type="entry name" value="ALPHA-TOCOPHEROL TRANSFER PROTEIN-RELATED"/>
    <property type="match status" value="1"/>
</dbReference>
<name>A0AAQ4EZD0_AMBAM</name>
<dbReference type="PRINTS" id="PR00180">
    <property type="entry name" value="CRETINALDHBP"/>
</dbReference>
<feature type="domain" description="CRAL-TRIO" evidence="2">
    <location>
        <begin position="102"/>
        <end position="264"/>
    </location>
</feature>
<evidence type="ECO:0000313" key="4">
    <source>
        <dbReference type="Proteomes" id="UP001321473"/>
    </source>
</evidence>
<keyword evidence="4" id="KW-1185">Reference proteome</keyword>
<dbReference type="GO" id="GO:0016020">
    <property type="term" value="C:membrane"/>
    <property type="evidence" value="ECO:0007669"/>
    <property type="project" value="TreeGrafter"/>
</dbReference>
<evidence type="ECO:0000313" key="3">
    <source>
        <dbReference type="EMBL" id="KAK8780186.1"/>
    </source>
</evidence>
<organism evidence="3 4">
    <name type="scientific">Amblyomma americanum</name>
    <name type="common">Lone star tick</name>
    <dbReference type="NCBI Taxonomy" id="6943"/>
    <lineage>
        <taxon>Eukaryota</taxon>
        <taxon>Metazoa</taxon>
        <taxon>Ecdysozoa</taxon>
        <taxon>Arthropoda</taxon>
        <taxon>Chelicerata</taxon>
        <taxon>Arachnida</taxon>
        <taxon>Acari</taxon>
        <taxon>Parasitiformes</taxon>
        <taxon>Ixodida</taxon>
        <taxon>Ixodoidea</taxon>
        <taxon>Ixodidae</taxon>
        <taxon>Amblyomminae</taxon>
        <taxon>Amblyomma</taxon>
    </lineage>
</organism>
<dbReference type="InterPro" id="IPR036273">
    <property type="entry name" value="CRAL/TRIO_N_dom_sf"/>
</dbReference>
<dbReference type="CDD" id="cd00170">
    <property type="entry name" value="SEC14"/>
    <property type="match status" value="1"/>
</dbReference>
<dbReference type="Proteomes" id="UP001321473">
    <property type="component" value="Unassembled WGS sequence"/>
</dbReference>
<reference evidence="3 4" key="1">
    <citation type="journal article" date="2023" name="Arcadia Sci">
        <title>De novo assembly of a long-read Amblyomma americanum tick genome.</title>
        <authorList>
            <person name="Chou S."/>
            <person name="Poskanzer K.E."/>
            <person name="Rollins M."/>
            <person name="Thuy-Boun P.S."/>
        </authorList>
    </citation>
    <scope>NUCLEOTIDE SEQUENCE [LARGE SCALE GENOMIC DNA]</scope>
    <source>
        <strain evidence="3">F_SG_1</strain>
        <tissue evidence="3">Salivary glands</tissue>
    </source>
</reference>
<evidence type="ECO:0000259" key="2">
    <source>
        <dbReference type="PROSITE" id="PS50191"/>
    </source>
</evidence>
<evidence type="ECO:0000256" key="1">
    <source>
        <dbReference type="SAM" id="MobiDB-lite"/>
    </source>
</evidence>
<dbReference type="EMBL" id="JARKHS020009125">
    <property type="protein sequence ID" value="KAK8780186.1"/>
    <property type="molecule type" value="Genomic_DNA"/>
</dbReference>
<dbReference type="GO" id="GO:1902936">
    <property type="term" value="F:phosphatidylinositol bisphosphate binding"/>
    <property type="evidence" value="ECO:0007669"/>
    <property type="project" value="TreeGrafter"/>
</dbReference>